<sequence length="127" mass="14701">MRSSYCGDVSVSVVRARLKIVVALPNIPLLNDELTSTVTLTHIPRFIVLVPVFLLPVANDNIPHYLFSLVWKNNSNYNNRNSVKPYRCQHQLSFNEYRKLCYCLHWMTVMRSTNLFHKIYCGASSSH</sequence>
<dbReference type="AlphaFoldDB" id="A0A1A9UT53"/>
<evidence type="ECO:0000313" key="2">
    <source>
        <dbReference type="Proteomes" id="UP000078200"/>
    </source>
</evidence>
<dbReference type="EnsemblMetazoa" id="GAUT014496-RA">
    <property type="protein sequence ID" value="GAUT014496-PA"/>
    <property type="gene ID" value="GAUT014496"/>
</dbReference>
<organism evidence="1 2">
    <name type="scientific">Glossina austeni</name>
    <name type="common">Savannah tsetse fly</name>
    <dbReference type="NCBI Taxonomy" id="7395"/>
    <lineage>
        <taxon>Eukaryota</taxon>
        <taxon>Metazoa</taxon>
        <taxon>Ecdysozoa</taxon>
        <taxon>Arthropoda</taxon>
        <taxon>Hexapoda</taxon>
        <taxon>Insecta</taxon>
        <taxon>Pterygota</taxon>
        <taxon>Neoptera</taxon>
        <taxon>Endopterygota</taxon>
        <taxon>Diptera</taxon>
        <taxon>Brachycera</taxon>
        <taxon>Muscomorpha</taxon>
        <taxon>Hippoboscoidea</taxon>
        <taxon>Glossinidae</taxon>
        <taxon>Glossina</taxon>
    </lineage>
</organism>
<keyword evidence="2" id="KW-1185">Reference proteome</keyword>
<name>A0A1A9UT53_GLOAU</name>
<evidence type="ECO:0000313" key="1">
    <source>
        <dbReference type="EnsemblMetazoa" id="GAUT014496-PA"/>
    </source>
</evidence>
<accession>A0A1A9UT53</accession>
<dbReference type="Proteomes" id="UP000078200">
    <property type="component" value="Unassembled WGS sequence"/>
</dbReference>
<reference evidence="1" key="1">
    <citation type="submission" date="2020-05" db="UniProtKB">
        <authorList>
            <consortium name="EnsemblMetazoa"/>
        </authorList>
    </citation>
    <scope>IDENTIFICATION</scope>
    <source>
        <strain evidence="1">TTRI</strain>
    </source>
</reference>
<protein>
    <submittedName>
        <fullName evidence="1">Uncharacterized protein</fullName>
    </submittedName>
</protein>
<proteinExistence type="predicted"/>
<dbReference type="VEuPathDB" id="VectorBase:GAUT014496"/>